<feature type="region of interest" description="Disordered" evidence="1">
    <location>
        <begin position="1"/>
        <end position="72"/>
    </location>
</feature>
<evidence type="ECO:0000313" key="3">
    <source>
        <dbReference type="Proteomes" id="UP001497444"/>
    </source>
</evidence>
<reference evidence="2" key="1">
    <citation type="submission" date="2024-02" db="EMBL/GenBank/DDBJ databases">
        <authorList>
            <consortium name="ELIXIR-Norway"/>
            <consortium name="Elixir Norway"/>
        </authorList>
    </citation>
    <scope>NUCLEOTIDE SEQUENCE</scope>
</reference>
<evidence type="ECO:0000313" key="2">
    <source>
        <dbReference type="EMBL" id="CAK9274978.1"/>
    </source>
</evidence>
<evidence type="ECO:0000256" key="1">
    <source>
        <dbReference type="SAM" id="MobiDB-lite"/>
    </source>
</evidence>
<dbReference type="EMBL" id="OZ020101">
    <property type="protein sequence ID" value="CAK9274978.1"/>
    <property type="molecule type" value="Genomic_DNA"/>
</dbReference>
<proteinExistence type="predicted"/>
<organism evidence="2 3">
    <name type="scientific">Sphagnum jensenii</name>
    <dbReference type="NCBI Taxonomy" id="128206"/>
    <lineage>
        <taxon>Eukaryota</taxon>
        <taxon>Viridiplantae</taxon>
        <taxon>Streptophyta</taxon>
        <taxon>Embryophyta</taxon>
        <taxon>Bryophyta</taxon>
        <taxon>Sphagnophytina</taxon>
        <taxon>Sphagnopsida</taxon>
        <taxon>Sphagnales</taxon>
        <taxon>Sphagnaceae</taxon>
        <taxon>Sphagnum</taxon>
    </lineage>
</organism>
<keyword evidence="3" id="KW-1185">Reference proteome</keyword>
<feature type="compositionally biased region" description="Low complexity" evidence="1">
    <location>
        <begin position="48"/>
        <end position="72"/>
    </location>
</feature>
<feature type="compositionally biased region" description="Basic and acidic residues" evidence="1">
    <location>
        <begin position="24"/>
        <end position="33"/>
    </location>
</feature>
<gene>
    <name evidence="2" type="ORF">CSSPJE1EN1_LOCUS20456</name>
</gene>
<accession>A0ABP0XB11</accession>
<dbReference type="Proteomes" id="UP001497444">
    <property type="component" value="Chromosome 6"/>
</dbReference>
<name>A0ABP0XB11_9BRYO</name>
<feature type="compositionally biased region" description="Basic and acidic residues" evidence="1">
    <location>
        <begin position="1"/>
        <end position="15"/>
    </location>
</feature>
<sequence>MKGGDENHSSLKRWMEPGLVVDVDDSHPRRMEEPASQQAPPLPRHAHGAAAAAPGGRSSPSSAMARASSTLF</sequence>
<protein>
    <submittedName>
        <fullName evidence="2">Uncharacterized protein</fullName>
    </submittedName>
</protein>